<dbReference type="GO" id="GO:0003677">
    <property type="term" value="F:DNA binding"/>
    <property type="evidence" value="ECO:0007669"/>
    <property type="project" value="InterPro"/>
</dbReference>
<reference evidence="2 3" key="1">
    <citation type="submission" date="2017-09" db="EMBL/GenBank/DDBJ databases">
        <title>Complete genome sequence of Janthinobacterium svalbardensis PAMC 27463.</title>
        <authorList>
            <person name="Cho Y.-J."/>
            <person name="Cho A."/>
            <person name="Kim O.-S."/>
            <person name="Lee J.-I."/>
        </authorList>
    </citation>
    <scope>NUCLEOTIDE SEQUENCE [LARGE SCALE GENOMIC DNA]</scope>
    <source>
        <strain evidence="2 3">PAMC 27463</strain>
    </source>
</reference>
<dbReference type="KEGG" id="jsv:CNX70_01470"/>
<keyword evidence="3" id="KW-1185">Reference proteome</keyword>
<evidence type="ECO:0000259" key="1">
    <source>
        <dbReference type="PROSITE" id="PS50943"/>
    </source>
</evidence>
<name>A0A290WQ43_9BURK</name>
<dbReference type="PROSITE" id="PS50943">
    <property type="entry name" value="HTH_CROC1"/>
    <property type="match status" value="1"/>
</dbReference>
<dbReference type="SUPFAM" id="SSF47413">
    <property type="entry name" value="lambda repressor-like DNA-binding domains"/>
    <property type="match status" value="1"/>
</dbReference>
<protein>
    <submittedName>
        <fullName evidence="2">Transcriptional regulator</fullName>
    </submittedName>
</protein>
<feature type="domain" description="HTH cro/C1-type" evidence="1">
    <location>
        <begin position="10"/>
        <end position="67"/>
    </location>
</feature>
<sequence>MHIYEVGKVVRARRLALGLTQQRLAKLAGLSRQTVQQLEAGTISDLSFGRVVKLLGVLGLSFSPPSIEAREKKRGLWMAAKNASVSYRGELHSDQLQHALATGQVPANHKSHLLHFLDETPLQVVVMAVEETAHLEAVPPARIWACVAQLASQLGSVRSDLWL</sequence>
<dbReference type="Proteomes" id="UP000218437">
    <property type="component" value="Chromosome"/>
</dbReference>
<organism evidence="2 3">
    <name type="scientific">Janthinobacterium svalbardensis</name>
    <dbReference type="NCBI Taxonomy" id="368607"/>
    <lineage>
        <taxon>Bacteria</taxon>
        <taxon>Pseudomonadati</taxon>
        <taxon>Pseudomonadota</taxon>
        <taxon>Betaproteobacteria</taxon>
        <taxon>Burkholderiales</taxon>
        <taxon>Oxalobacteraceae</taxon>
        <taxon>Janthinobacterium</taxon>
    </lineage>
</organism>
<dbReference type="Gene3D" id="1.10.260.40">
    <property type="entry name" value="lambda repressor-like DNA-binding domains"/>
    <property type="match status" value="1"/>
</dbReference>
<proteinExistence type="predicted"/>
<accession>A0A290WQ43</accession>
<evidence type="ECO:0000313" key="3">
    <source>
        <dbReference type="Proteomes" id="UP000218437"/>
    </source>
</evidence>
<dbReference type="EMBL" id="CP023422">
    <property type="protein sequence ID" value="ATD59001.1"/>
    <property type="molecule type" value="Genomic_DNA"/>
</dbReference>
<gene>
    <name evidence="2" type="ORF">CNX70_01470</name>
</gene>
<dbReference type="InterPro" id="IPR001387">
    <property type="entry name" value="Cro/C1-type_HTH"/>
</dbReference>
<dbReference type="InterPro" id="IPR010982">
    <property type="entry name" value="Lambda_DNA-bd_dom_sf"/>
</dbReference>
<dbReference type="AlphaFoldDB" id="A0A290WQ43"/>
<dbReference type="SMART" id="SM00530">
    <property type="entry name" value="HTH_XRE"/>
    <property type="match status" value="1"/>
</dbReference>
<dbReference type="Pfam" id="PF01381">
    <property type="entry name" value="HTH_3"/>
    <property type="match status" value="1"/>
</dbReference>
<evidence type="ECO:0000313" key="2">
    <source>
        <dbReference type="EMBL" id="ATD59001.1"/>
    </source>
</evidence>
<dbReference type="RefSeq" id="WP_096232893.1">
    <property type="nucleotide sequence ID" value="NZ_CP023422.1"/>
</dbReference>
<dbReference type="CDD" id="cd00093">
    <property type="entry name" value="HTH_XRE"/>
    <property type="match status" value="1"/>
</dbReference>